<evidence type="ECO:0000313" key="6">
    <source>
        <dbReference type="Proteomes" id="UP000198935"/>
    </source>
</evidence>
<evidence type="ECO:0000313" key="5">
    <source>
        <dbReference type="EMBL" id="SDY10519.1"/>
    </source>
</evidence>
<dbReference type="GO" id="GO:0000272">
    <property type="term" value="P:polysaccharide catabolic process"/>
    <property type="evidence" value="ECO:0007669"/>
    <property type="project" value="UniProtKB-KW"/>
</dbReference>
<name>A0A1H3H792_9BACI</name>
<dbReference type="STRING" id="1503961.SAMN05421736_101380"/>
<dbReference type="InterPro" id="IPR045032">
    <property type="entry name" value="PEL"/>
</dbReference>
<keyword evidence="1 2" id="KW-0456">Lyase</keyword>
<sequence length="345" mass="37604">MFKAKKAVFVLLFFILILSMTFNSASASSYSFSCPTGWASVNADGVNGTTGGSGGTEVTVTNAADLEKYATASGKYIIKVSGSINLSPKGKYIEVSSNKTIVGLDASSEIKNGGLKIIGSNVIVKNLTIRGTYVDGDWDGKTNDYDGIMITGTNAHHIWIDHVTMRKHGDGLIDIVNGANYITISNSRFEQHNKTMLISGSDSDSNTSKYKVTFHDNWFRGTTQRNPRVRFGMVHLYNNYYSDMGQYGRDMGYSTSKGYGIGVGNAAKIYSENNYFENVSYPTNFLDSTSNPGYIKDSGSYFVNSGTMSTRASGVTWNPSNYYSYTLRNASQVRSYVINNAGAGK</sequence>
<proteinExistence type="inferred from homology"/>
<organism evidence="5 6">
    <name type="scientific">Evansella caseinilytica</name>
    <dbReference type="NCBI Taxonomy" id="1503961"/>
    <lineage>
        <taxon>Bacteria</taxon>
        <taxon>Bacillati</taxon>
        <taxon>Bacillota</taxon>
        <taxon>Bacilli</taxon>
        <taxon>Bacillales</taxon>
        <taxon>Bacillaceae</taxon>
        <taxon>Evansella</taxon>
    </lineage>
</organism>
<feature type="chain" id="PRO_5011667808" evidence="3">
    <location>
        <begin position="28"/>
        <end position="345"/>
    </location>
</feature>
<keyword evidence="2" id="KW-0624">Polysaccharide degradation</keyword>
<dbReference type="InterPro" id="IPR011050">
    <property type="entry name" value="Pectin_lyase_fold/virulence"/>
</dbReference>
<keyword evidence="2" id="KW-0119">Carbohydrate metabolism</keyword>
<dbReference type="InterPro" id="IPR012334">
    <property type="entry name" value="Pectin_lyas_fold"/>
</dbReference>
<keyword evidence="2" id="KW-0964">Secreted</keyword>
<dbReference type="PANTHER" id="PTHR31683">
    <property type="entry name" value="PECTATE LYASE 18-RELATED"/>
    <property type="match status" value="1"/>
</dbReference>
<dbReference type="OrthoDB" id="148600at2"/>
<dbReference type="SUPFAM" id="SSF51126">
    <property type="entry name" value="Pectin lyase-like"/>
    <property type="match status" value="1"/>
</dbReference>
<feature type="domain" description="Pectate lyase" evidence="4">
    <location>
        <begin position="53"/>
        <end position="282"/>
    </location>
</feature>
<dbReference type="PANTHER" id="PTHR31683:SF18">
    <property type="entry name" value="PECTATE LYASE 21-RELATED"/>
    <property type="match status" value="1"/>
</dbReference>
<evidence type="ECO:0000256" key="1">
    <source>
        <dbReference type="ARBA" id="ARBA00023239"/>
    </source>
</evidence>
<dbReference type="AlphaFoldDB" id="A0A1H3H792"/>
<accession>A0A1H3H792</accession>
<gene>
    <name evidence="5" type="ORF">SAMN05421736_101380</name>
</gene>
<comment type="subcellular location">
    <subcellularLocation>
        <location evidence="2">Secreted</location>
    </subcellularLocation>
</comment>
<dbReference type="GO" id="GO:0030570">
    <property type="term" value="F:pectate lyase activity"/>
    <property type="evidence" value="ECO:0007669"/>
    <property type="project" value="InterPro"/>
</dbReference>
<dbReference type="GO" id="GO:0005576">
    <property type="term" value="C:extracellular region"/>
    <property type="evidence" value="ECO:0007669"/>
    <property type="project" value="UniProtKB-SubCell"/>
</dbReference>
<keyword evidence="3" id="KW-0732">Signal</keyword>
<comment type="similarity">
    <text evidence="2">Belongs to the polysaccharide lyase 1 family.</text>
</comment>
<dbReference type="SMART" id="SM00656">
    <property type="entry name" value="Amb_all"/>
    <property type="match status" value="1"/>
</dbReference>
<evidence type="ECO:0000259" key="4">
    <source>
        <dbReference type="SMART" id="SM00656"/>
    </source>
</evidence>
<dbReference type="Proteomes" id="UP000198935">
    <property type="component" value="Unassembled WGS sequence"/>
</dbReference>
<protein>
    <submittedName>
        <fullName evidence="5">Pectate lyase</fullName>
    </submittedName>
</protein>
<dbReference type="EMBL" id="FNPI01000001">
    <property type="protein sequence ID" value="SDY10519.1"/>
    <property type="molecule type" value="Genomic_DNA"/>
</dbReference>
<reference evidence="6" key="1">
    <citation type="submission" date="2016-10" db="EMBL/GenBank/DDBJ databases">
        <authorList>
            <person name="Varghese N."/>
            <person name="Submissions S."/>
        </authorList>
    </citation>
    <scope>NUCLEOTIDE SEQUENCE [LARGE SCALE GENOMIC DNA]</scope>
    <source>
        <strain evidence="6">SP</strain>
    </source>
</reference>
<dbReference type="Gene3D" id="2.160.20.10">
    <property type="entry name" value="Single-stranded right-handed beta-helix, Pectin lyase-like"/>
    <property type="match status" value="1"/>
</dbReference>
<feature type="signal peptide" evidence="3">
    <location>
        <begin position="1"/>
        <end position="27"/>
    </location>
</feature>
<evidence type="ECO:0000256" key="3">
    <source>
        <dbReference type="SAM" id="SignalP"/>
    </source>
</evidence>
<keyword evidence="6" id="KW-1185">Reference proteome</keyword>
<dbReference type="Pfam" id="PF00544">
    <property type="entry name" value="Pectate_lyase_4"/>
    <property type="match status" value="1"/>
</dbReference>
<dbReference type="InterPro" id="IPR002022">
    <property type="entry name" value="Pec_lyase"/>
</dbReference>
<evidence type="ECO:0000256" key="2">
    <source>
        <dbReference type="RuleBase" id="RU361173"/>
    </source>
</evidence>